<dbReference type="Gene3D" id="1.10.260.40">
    <property type="entry name" value="lambda repressor-like DNA-binding domains"/>
    <property type="match status" value="1"/>
</dbReference>
<organism evidence="2">
    <name type="scientific">human gut metagenome</name>
    <dbReference type="NCBI Taxonomy" id="408170"/>
    <lineage>
        <taxon>unclassified sequences</taxon>
        <taxon>metagenomes</taxon>
        <taxon>organismal metagenomes</taxon>
    </lineage>
</organism>
<dbReference type="SUPFAM" id="SSF47413">
    <property type="entry name" value="lambda repressor-like DNA-binding domains"/>
    <property type="match status" value="1"/>
</dbReference>
<dbReference type="GO" id="GO:0003677">
    <property type="term" value="F:DNA binding"/>
    <property type="evidence" value="ECO:0007669"/>
    <property type="project" value="InterPro"/>
</dbReference>
<sequence length="141" mass="15495">MAIGERIRFIRNLRGMTQKWLGQAVGFPPKTADVRMAQYESGSRTPKEDLVKAIANVLEVSPLALQIPDIDSDLGFIHTLFAIEDIHGIRAEKQGDAVHLIFDGSKRTMDAPVVEGATVTAKVIKNGKGKKLNIIMMNNAR</sequence>
<comment type="caution">
    <text evidence="2">The sequence shown here is derived from an EMBL/GenBank/DDBJ whole genome shotgun (WGS) entry which is preliminary data.</text>
</comment>
<accession>K1RWX6</accession>
<dbReference type="InterPro" id="IPR036164">
    <property type="entry name" value="bL21-like_sf"/>
</dbReference>
<name>K1RWX6_9ZZZZ</name>
<gene>
    <name evidence="2" type="ORF">OBE_15520</name>
</gene>
<feature type="domain" description="HTH cro/C1-type" evidence="1">
    <location>
        <begin position="7"/>
        <end position="65"/>
    </location>
</feature>
<evidence type="ECO:0000259" key="1">
    <source>
        <dbReference type="PROSITE" id="PS50943"/>
    </source>
</evidence>
<dbReference type="PROSITE" id="PS50943">
    <property type="entry name" value="HTH_CROC1"/>
    <property type="match status" value="1"/>
</dbReference>
<dbReference type="SUPFAM" id="SSF141091">
    <property type="entry name" value="L21p-like"/>
    <property type="match status" value="1"/>
</dbReference>
<dbReference type="SMART" id="SM00530">
    <property type="entry name" value="HTH_XRE"/>
    <property type="match status" value="1"/>
</dbReference>
<proteinExistence type="predicted"/>
<dbReference type="EMBL" id="AJWZ01010670">
    <property type="protein sequence ID" value="EKC47794.1"/>
    <property type="molecule type" value="Genomic_DNA"/>
</dbReference>
<dbReference type="InterPro" id="IPR010982">
    <property type="entry name" value="Lambda_DNA-bd_dom_sf"/>
</dbReference>
<dbReference type="CDD" id="cd00093">
    <property type="entry name" value="HTH_XRE"/>
    <property type="match status" value="1"/>
</dbReference>
<dbReference type="Pfam" id="PF13560">
    <property type="entry name" value="HTH_31"/>
    <property type="match status" value="1"/>
</dbReference>
<protein>
    <submittedName>
        <fullName evidence="2">Helix-turn-helix protein</fullName>
    </submittedName>
</protein>
<dbReference type="AlphaFoldDB" id="K1RWX6"/>
<reference evidence="2" key="1">
    <citation type="journal article" date="2013" name="Environ. Microbiol.">
        <title>Microbiota from the distal guts of lean and obese adolescents exhibit partial functional redundancy besides clear differences in community structure.</title>
        <authorList>
            <person name="Ferrer M."/>
            <person name="Ruiz A."/>
            <person name="Lanza F."/>
            <person name="Haange S.B."/>
            <person name="Oberbach A."/>
            <person name="Till H."/>
            <person name="Bargiela R."/>
            <person name="Campoy C."/>
            <person name="Segura M.T."/>
            <person name="Richter M."/>
            <person name="von Bergen M."/>
            <person name="Seifert J."/>
            <person name="Suarez A."/>
        </authorList>
    </citation>
    <scope>NUCLEOTIDE SEQUENCE</scope>
</reference>
<dbReference type="InterPro" id="IPR001387">
    <property type="entry name" value="Cro/C1-type_HTH"/>
</dbReference>
<evidence type="ECO:0000313" key="2">
    <source>
        <dbReference type="EMBL" id="EKC47794.1"/>
    </source>
</evidence>